<protein>
    <recommendedName>
        <fullName evidence="4">AsmA-like C-terminal domain-containing protein</fullName>
    </recommendedName>
</protein>
<organism evidence="2 3">
    <name type="scientific">bacterium (Candidatus Blackallbacteria) CG17_big_fil_post_rev_8_21_14_2_50_48_46</name>
    <dbReference type="NCBI Taxonomy" id="2014261"/>
    <lineage>
        <taxon>Bacteria</taxon>
        <taxon>Candidatus Blackallbacteria</taxon>
    </lineage>
</organism>
<dbReference type="AlphaFoldDB" id="A0A2M7G5J8"/>
<keyword evidence="1" id="KW-0732">Signal</keyword>
<proteinExistence type="predicted"/>
<gene>
    <name evidence="2" type="ORF">COW36_09700</name>
</gene>
<evidence type="ECO:0000313" key="3">
    <source>
        <dbReference type="Proteomes" id="UP000231019"/>
    </source>
</evidence>
<dbReference type="PROSITE" id="PS51257">
    <property type="entry name" value="PROKAR_LIPOPROTEIN"/>
    <property type="match status" value="1"/>
</dbReference>
<feature type="signal peptide" evidence="1">
    <location>
        <begin position="1"/>
        <end position="23"/>
    </location>
</feature>
<reference evidence="2 3" key="1">
    <citation type="submission" date="2017-09" db="EMBL/GenBank/DDBJ databases">
        <title>Depth-based differentiation of microbial function through sediment-hosted aquifers and enrichment of novel symbionts in the deep terrestrial subsurface.</title>
        <authorList>
            <person name="Probst A.J."/>
            <person name="Ladd B."/>
            <person name="Jarett J.K."/>
            <person name="Geller-Mcgrath D.E."/>
            <person name="Sieber C.M."/>
            <person name="Emerson J.B."/>
            <person name="Anantharaman K."/>
            <person name="Thomas B.C."/>
            <person name="Malmstrom R."/>
            <person name="Stieglmeier M."/>
            <person name="Klingl A."/>
            <person name="Woyke T."/>
            <person name="Ryan C.M."/>
            <person name="Banfield J.F."/>
        </authorList>
    </citation>
    <scope>NUCLEOTIDE SEQUENCE [LARGE SCALE GENOMIC DNA]</scope>
    <source>
        <strain evidence="2">CG17_big_fil_post_rev_8_21_14_2_50_48_46</strain>
    </source>
</reference>
<feature type="chain" id="PRO_5014811796" description="AsmA-like C-terminal domain-containing protein" evidence="1">
    <location>
        <begin position="24"/>
        <end position="400"/>
    </location>
</feature>
<sequence>MKSAQAASILFGFAMLFSCQSLPLNFQNNLAPFSPARITLQSAKPQNFSLNQNTRSLKLPEQRPVRVLSDQLVFQNSPHFQVGQILIGRGLDGRGFLRSVLKTETNSSQTLVYTRQAHLTEAFESLDASAIPTAQNLKPIELDKRSFQIGLLTIESSLKAQPDFSDMRLKIQNGKALFVRLAPELKLSWEISSRANFSTAQNNLLASPIPMQPIGEINFKTFSYDTDIGPVPVSILIRPGAMLEWGHQGAGSLEWGGQLNGKLKAGIEMTARVSEKPSFVTSFDYGYGGSMNDPRMNFTGTVLSRLHLPRLKVESEIAGMPGPYIDSSAYLEGDLKARLTLVGNQKKVTGSAEAHLGLALKVGLPKTALFGDLLQDEIQKTLINRRVKQLYKKELSYTLP</sequence>
<dbReference type="Proteomes" id="UP000231019">
    <property type="component" value="Unassembled WGS sequence"/>
</dbReference>
<evidence type="ECO:0008006" key="4">
    <source>
        <dbReference type="Google" id="ProtNLM"/>
    </source>
</evidence>
<evidence type="ECO:0000256" key="1">
    <source>
        <dbReference type="SAM" id="SignalP"/>
    </source>
</evidence>
<accession>A0A2M7G5J8</accession>
<name>A0A2M7G5J8_9BACT</name>
<evidence type="ECO:0000313" key="2">
    <source>
        <dbReference type="EMBL" id="PIW17235.1"/>
    </source>
</evidence>
<comment type="caution">
    <text evidence="2">The sequence shown here is derived from an EMBL/GenBank/DDBJ whole genome shotgun (WGS) entry which is preliminary data.</text>
</comment>
<dbReference type="EMBL" id="PFFQ01000026">
    <property type="protein sequence ID" value="PIW17235.1"/>
    <property type="molecule type" value="Genomic_DNA"/>
</dbReference>